<proteinExistence type="predicted"/>
<dbReference type="EMBL" id="JADOUF010000001">
    <property type="protein sequence ID" value="MBG6141326.1"/>
    <property type="molecule type" value="Genomic_DNA"/>
</dbReference>
<evidence type="ECO:0000313" key="1">
    <source>
        <dbReference type="EMBL" id="MBG6141326.1"/>
    </source>
</evidence>
<gene>
    <name evidence="1" type="ORF">IW245_007520</name>
</gene>
<accession>A0A8J7GMX8</accession>
<keyword evidence="2" id="KW-1185">Reference proteome</keyword>
<dbReference type="RefSeq" id="WP_197007762.1">
    <property type="nucleotide sequence ID" value="NZ_BONS01000014.1"/>
</dbReference>
<evidence type="ECO:0000313" key="2">
    <source>
        <dbReference type="Proteomes" id="UP000622552"/>
    </source>
</evidence>
<reference evidence="1" key="1">
    <citation type="submission" date="2020-11" db="EMBL/GenBank/DDBJ databases">
        <title>Sequencing the genomes of 1000 actinobacteria strains.</title>
        <authorList>
            <person name="Klenk H.-P."/>
        </authorList>
    </citation>
    <scope>NUCLEOTIDE SEQUENCE</scope>
    <source>
        <strain evidence="1">DSM 45356</strain>
    </source>
</reference>
<comment type="caution">
    <text evidence="1">The sequence shown here is derived from an EMBL/GenBank/DDBJ whole genome shotgun (WGS) entry which is preliminary data.</text>
</comment>
<protein>
    <submittedName>
        <fullName evidence="1">Uncharacterized protein</fullName>
    </submittedName>
</protein>
<sequence>MTLDEAYMSRPDLAVARHLQRAGQWDLALAHLSATPAPATSSTPATARGAGPGDPLLAALAAEITVDRFLWQLGDVTPALTAIAALGDTPLAALLTGQLTYWGTLFSLDLPGLDADPVKTFGGVLDAPELGGWPLFWHAVSTENLRGDTPTATAGYEKVRQWARDTGDVLLESYASRHLATGDDTVPLFRLSVQQRAAAGARPQLAAAQSTLADALGDTPEAAELRALVAYTADELGISWLRRDPSGNS</sequence>
<dbReference type="AlphaFoldDB" id="A0A8J7GMX8"/>
<name>A0A8J7GMX8_9ACTN</name>
<dbReference type="Proteomes" id="UP000622552">
    <property type="component" value="Unassembled WGS sequence"/>
</dbReference>
<organism evidence="1 2">
    <name type="scientific">Longispora fulva</name>
    <dbReference type="NCBI Taxonomy" id="619741"/>
    <lineage>
        <taxon>Bacteria</taxon>
        <taxon>Bacillati</taxon>
        <taxon>Actinomycetota</taxon>
        <taxon>Actinomycetes</taxon>
        <taxon>Micromonosporales</taxon>
        <taxon>Micromonosporaceae</taxon>
        <taxon>Longispora</taxon>
    </lineage>
</organism>